<keyword evidence="3" id="KW-0444">Lipid biosynthesis</keyword>
<sequence>MADNLSIGVVENSLNNSDHQNERPVGKKKPVRVWCDGCYDMVHFGHANSLRQAKALGDYLIVGVHTDEEITKHKGPPVFTQKERYKMVRAIKWVDEVVEGAPYVTTLETLDKYNCDFCVHGDDITMTADGVDTYHLVKAAKRYKEVKRTVGISTTDLVGRMLLLTRQHFYQGSKEYEMFSRTHMNSLNSRVLKVCPENSFNLGLDSAARSPWTRCSQFLPTTQEINQFSEGKQPKPGDVVVYVAGAFDLFHVGHLDFLEKARQMGDFLIVGLHTDPVVNVYKGNNYPIMNLHERVLSVLACKFVSEVVIGAPYSITKYLMDHFKVGVVCHGNTRVMPDVDGRDPYEVPKEMGKFVQIDSGNDMTTEKIVKRIILNRLQFEKRNIEKEEKELKVYEAFLRSREQSEVSQRSKQE</sequence>
<dbReference type="CDD" id="cd02174">
    <property type="entry name" value="CCT"/>
    <property type="match status" value="1"/>
</dbReference>
<dbReference type="EMBL" id="JARGDH010000004">
    <property type="protein sequence ID" value="KAL0271246.1"/>
    <property type="molecule type" value="Genomic_DNA"/>
</dbReference>
<dbReference type="InterPro" id="IPR014729">
    <property type="entry name" value="Rossmann-like_a/b/a_fold"/>
</dbReference>
<evidence type="ECO:0000256" key="4">
    <source>
        <dbReference type="ARBA" id="ARBA00022679"/>
    </source>
</evidence>
<dbReference type="AlphaFoldDB" id="A0AAW2HMT9"/>
<reference evidence="14" key="1">
    <citation type="journal article" date="2024" name="Gigascience">
        <title>Chromosome-level genome of the poultry shaft louse Menopon gallinae provides insight into the host-switching and adaptive evolution of parasitic lice.</title>
        <authorList>
            <person name="Xu Y."/>
            <person name="Ma L."/>
            <person name="Liu S."/>
            <person name="Liang Y."/>
            <person name="Liu Q."/>
            <person name="He Z."/>
            <person name="Tian L."/>
            <person name="Duan Y."/>
            <person name="Cai W."/>
            <person name="Li H."/>
            <person name="Song F."/>
        </authorList>
    </citation>
    <scope>NUCLEOTIDE SEQUENCE</scope>
    <source>
        <strain evidence="14">Cailab_2023a</strain>
    </source>
</reference>
<comment type="pathway">
    <text evidence="1">Lipid metabolism.</text>
</comment>
<dbReference type="SUPFAM" id="SSF52374">
    <property type="entry name" value="Nucleotidylyl transferase"/>
    <property type="match status" value="2"/>
</dbReference>
<dbReference type="InterPro" id="IPR004821">
    <property type="entry name" value="Cyt_trans-like"/>
</dbReference>
<dbReference type="PANTHER" id="PTHR45780:SF2">
    <property type="entry name" value="ETHANOLAMINE-PHOSPHATE CYTIDYLYLTRANSFERASE"/>
    <property type="match status" value="1"/>
</dbReference>
<evidence type="ECO:0000256" key="11">
    <source>
        <dbReference type="ARBA" id="ARBA00031473"/>
    </source>
</evidence>
<evidence type="ECO:0000313" key="14">
    <source>
        <dbReference type="EMBL" id="KAL0271249.1"/>
    </source>
</evidence>
<keyword evidence="5" id="KW-0548">Nucleotidyltransferase</keyword>
<name>A0AAW2HMT9_9NEOP</name>
<keyword evidence="4" id="KW-0808">Transferase</keyword>
<feature type="domain" description="Cytidyltransferase-like" evidence="13">
    <location>
        <begin position="243"/>
        <end position="333"/>
    </location>
</feature>
<dbReference type="NCBIfam" id="TIGR00125">
    <property type="entry name" value="cyt_tran_rel"/>
    <property type="match status" value="2"/>
</dbReference>
<protein>
    <recommendedName>
        <fullName evidence="10">ethanolamine-phosphate cytidylyltransferase</fullName>
        <ecNumber evidence="10">2.7.7.14</ecNumber>
    </recommendedName>
    <alternativeName>
        <fullName evidence="11">CTP:phosphoethanolamine cytidylyltransferase</fullName>
    </alternativeName>
</protein>
<evidence type="ECO:0000256" key="1">
    <source>
        <dbReference type="ARBA" id="ARBA00005189"/>
    </source>
</evidence>
<evidence type="ECO:0000256" key="12">
    <source>
        <dbReference type="SAM" id="Coils"/>
    </source>
</evidence>
<organism evidence="14">
    <name type="scientific">Menopon gallinae</name>
    <name type="common">poultry shaft louse</name>
    <dbReference type="NCBI Taxonomy" id="328185"/>
    <lineage>
        <taxon>Eukaryota</taxon>
        <taxon>Metazoa</taxon>
        <taxon>Ecdysozoa</taxon>
        <taxon>Arthropoda</taxon>
        <taxon>Hexapoda</taxon>
        <taxon>Insecta</taxon>
        <taxon>Pterygota</taxon>
        <taxon>Neoptera</taxon>
        <taxon>Paraneoptera</taxon>
        <taxon>Psocodea</taxon>
        <taxon>Troctomorpha</taxon>
        <taxon>Phthiraptera</taxon>
        <taxon>Amblycera</taxon>
        <taxon>Menoponidae</taxon>
        <taxon>Menopon</taxon>
    </lineage>
</organism>
<evidence type="ECO:0000256" key="10">
    <source>
        <dbReference type="ARBA" id="ARBA00024221"/>
    </source>
</evidence>
<evidence type="ECO:0000256" key="3">
    <source>
        <dbReference type="ARBA" id="ARBA00022516"/>
    </source>
</evidence>
<dbReference type="Pfam" id="PF01467">
    <property type="entry name" value="CTP_transf_like"/>
    <property type="match status" value="2"/>
</dbReference>
<keyword evidence="8" id="KW-1208">Phospholipid metabolism</keyword>
<dbReference type="EC" id="2.7.7.14" evidence="10"/>
<dbReference type="GO" id="GO:0005737">
    <property type="term" value="C:cytoplasm"/>
    <property type="evidence" value="ECO:0007669"/>
    <property type="project" value="TreeGrafter"/>
</dbReference>
<evidence type="ECO:0000259" key="13">
    <source>
        <dbReference type="Pfam" id="PF01467"/>
    </source>
</evidence>
<keyword evidence="6" id="KW-0443">Lipid metabolism</keyword>
<evidence type="ECO:0000256" key="6">
    <source>
        <dbReference type="ARBA" id="ARBA00023098"/>
    </source>
</evidence>
<feature type="coiled-coil region" evidence="12">
    <location>
        <begin position="370"/>
        <end position="397"/>
    </location>
</feature>
<feature type="domain" description="Cytidyltransferase-like" evidence="13">
    <location>
        <begin position="34"/>
        <end position="158"/>
    </location>
</feature>
<dbReference type="CDD" id="cd02173">
    <property type="entry name" value="ECT"/>
    <property type="match status" value="1"/>
</dbReference>
<evidence type="ECO:0000256" key="5">
    <source>
        <dbReference type="ARBA" id="ARBA00022695"/>
    </source>
</evidence>
<dbReference type="InterPro" id="IPR044608">
    <property type="entry name" value="Ect1/PCYT2"/>
</dbReference>
<dbReference type="GO" id="GO:0004306">
    <property type="term" value="F:ethanolamine-phosphate cytidylyltransferase activity"/>
    <property type="evidence" value="ECO:0007669"/>
    <property type="project" value="UniProtKB-EC"/>
</dbReference>
<dbReference type="FunFam" id="3.40.50.620:FF:000108">
    <property type="entry name" value="Ethanolamine-phosphate cytidylyltransferase isoform 2"/>
    <property type="match status" value="1"/>
</dbReference>
<evidence type="ECO:0000256" key="7">
    <source>
        <dbReference type="ARBA" id="ARBA00023209"/>
    </source>
</evidence>
<gene>
    <name evidence="14" type="ORF">PYX00_008398</name>
</gene>
<accession>A0AAW2HMT9</accession>
<dbReference type="InterPro" id="IPR041723">
    <property type="entry name" value="CCT"/>
</dbReference>
<comment type="similarity">
    <text evidence="2">Belongs to the cytidylyltransferase family.</text>
</comment>
<dbReference type="PANTHER" id="PTHR45780">
    <property type="entry name" value="ETHANOLAMINE-PHOSPHATE CYTIDYLYLTRANSFERASE"/>
    <property type="match status" value="1"/>
</dbReference>
<dbReference type="Gene3D" id="3.40.50.620">
    <property type="entry name" value="HUPs"/>
    <property type="match status" value="2"/>
</dbReference>
<evidence type="ECO:0000256" key="2">
    <source>
        <dbReference type="ARBA" id="ARBA00010101"/>
    </source>
</evidence>
<evidence type="ECO:0000256" key="8">
    <source>
        <dbReference type="ARBA" id="ARBA00023264"/>
    </source>
</evidence>
<keyword evidence="7" id="KW-0594">Phospholipid biosynthesis</keyword>
<evidence type="ECO:0000256" key="9">
    <source>
        <dbReference type="ARBA" id="ARBA00024191"/>
    </source>
</evidence>
<comment type="pathway">
    <text evidence="9">Phospholipid metabolism; phosphatidylethanolamine biosynthesis; phosphatidylethanolamine from ethanolamine: step 2/3.</text>
</comment>
<keyword evidence="12" id="KW-0175">Coiled coil</keyword>
<dbReference type="GO" id="GO:0006646">
    <property type="term" value="P:phosphatidylethanolamine biosynthetic process"/>
    <property type="evidence" value="ECO:0007669"/>
    <property type="project" value="InterPro"/>
</dbReference>
<dbReference type="EMBL" id="JARGDH010000004">
    <property type="protein sequence ID" value="KAL0271249.1"/>
    <property type="molecule type" value="Genomic_DNA"/>
</dbReference>
<comment type="caution">
    <text evidence="14">The sequence shown here is derived from an EMBL/GenBank/DDBJ whole genome shotgun (WGS) entry which is preliminary data.</text>
</comment>
<proteinExistence type="inferred from homology"/>